<evidence type="ECO:0000313" key="1">
    <source>
        <dbReference type="EMBL" id="CRZ05874.1"/>
    </source>
</evidence>
<dbReference type="AlphaFoldDB" id="A0A0H5RBN6"/>
<protein>
    <submittedName>
        <fullName evidence="1">Uncharacterized protein</fullName>
    </submittedName>
</protein>
<dbReference type="EMBL" id="HACM01005432">
    <property type="protein sequence ID" value="CRZ05874.1"/>
    <property type="molecule type" value="Transcribed_RNA"/>
</dbReference>
<sequence>MAVAVIIDVLRALASPFTMRLWTDGVSVPINHAGAYELAELASEMGFISVGDPSSNLWAHLSGTPTLGITKVSSDAPNADVVVEFGPAPRLPVFAASGVVRI</sequence>
<accession>A0A0H5RBN6</accession>
<proteinExistence type="predicted"/>
<reference evidence="1" key="1">
    <citation type="submission" date="2015-04" db="EMBL/GenBank/DDBJ databases">
        <title>The genome sequence of the plant pathogenic Rhizarian Plasmodiophora brassicae reveals insights in its biotrophic life cycle and the origin of chitin synthesis.</title>
        <authorList>
            <person name="Schwelm A."/>
            <person name="Fogelqvist J."/>
            <person name="Knaust A."/>
            <person name="Julke S."/>
            <person name="Lilja T."/>
            <person name="Dhandapani V."/>
            <person name="Bonilla-Rosso G."/>
            <person name="Karlsson M."/>
            <person name="Shevchenko A."/>
            <person name="Choi S.R."/>
            <person name="Kim H.G."/>
            <person name="Park J.Y."/>
            <person name="Lim Y.P."/>
            <person name="Ludwig-Muller J."/>
            <person name="Dixelius C."/>
        </authorList>
    </citation>
    <scope>NUCLEOTIDE SEQUENCE</scope>
    <source>
        <tissue evidence="1">Potato root galls</tissue>
    </source>
</reference>
<name>A0A0H5RBN6_9EUKA</name>
<organism evidence="1">
    <name type="scientific">Spongospora subterranea</name>
    <dbReference type="NCBI Taxonomy" id="70186"/>
    <lineage>
        <taxon>Eukaryota</taxon>
        <taxon>Sar</taxon>
        <taxon>Rhizaria</taxon>
        <taxon>Endomyxa</taxon>
        <taxon>Phytomyxea</taxon>
        <taxon>Plasmodiophorida</taxon>
        <taxon>Plasmodiophoridae</taxon>
        <taxon>Spongospora</taxon>
    </lineage>
</organism>